<evidence type="ECO:0000313" key="3">
    <source>
        <dbReference type="Proteomes" id="UP000009172"/>
    </source>
</evidence>
<gene>
    <name evidence="2" type="ORF">TESG_00819</name>
</gene>
<protein>
    <submittedName>
        <fullName evidence="2">Uncharacterized protein</fullName>
    </submittedName>
</protein>
<reference evidence="3" key="1">
    <citation type="journal article" date="2012" name="MBio">
        <title>Comparative genome analysis of Trichophyton rubrum and related dermatophytes reveals candidate genes involved in infection.</title>
        <authorList>
            <person name="Martinez D.A."/>
            <person name="Oliver B.G."/>
            <person name="Graeser Y."/>
            <person name="Goldberg J.M."/>
            <person name="Li W."/>
            <person name="Martinez-Rossi N.M."/>
            <person name="Monod M."/>
            <person name="Shelest E."/>
            <person name="Barton R.C."/>
            <person name="Birch E."/>
            <person name="Brakhage A.A."/>
            <person name="Chen Z."/>
            <person name="Gurr S.J."/>
            <person name="Heiman D."/>
            <person name="Heitman J."/>
            <person name="Kosti I."/>
            <person name="Rossi A."/>
            <person name="Saif S."/>
            <person name="Samalova M."/>
            <person name="Saunders C.W."/>
            <person name="Shea T."/>
            <person name="Summerbell R.C."/>
            <person name="Xu J."/>
            <person name="Young S."/>
            <person name="Zeng Q."/>
            <person name="Birren B.W."/>
            <person name="Cuomo C.A."/>
            <person name="White T.C."/>
        </authorList>
    </citation>
    <scope>NUCLEOTIDE SEQUENCE [LARGE SCALE GENOMIC DNA]</scope>
    <source>
        <strain evidence="3">CBS 112818</strain>
    </source>
</reference>
<dbReference type="EMBL" id="GG698479">
    <property type="protein sequence ID" value="EGD93272.1"/>
    <property type="molecule type" value="Genomic_DNA"/>
</dbReference>
<sequence>MTFFASPAASAHVMPCPRLVLDAFVNLRKRPVFSDGTFFAALLALDSRHSRLCSKYILRGDEAKSRGRDTDEHYYLSISPFSTKVDGYRAAADGVPARERCVRSEREVQKYGVHLEANKKHASCSDATALGSLVRHALGPAVQGSWEGVCPIRQVEAGMPEGARYFRRRHTLAERGSTSGAEARGAARSGSEGPSGILAGKLALQGVPYLSGQ</sequence>
<dbReference type="HOGENOM" id="CLU_1295241_0_0_1"/>
<keyword evidence="3" id="KW-1185">Reference proteome</keyword>
<feature type="compositionally biased region" description="Low complexity" evidence="1">
    <location>
        <begin position="175"/>
        <end position="196"/>
    </location>
</feature>
<proteinExistence type="predicted"/>
<feature type="region of interest" description="Disordered" evidence="1">
    <location>
        <begin position="175"/>
        <end position="198"/>
    </location>
</feature>
<organism evidence="2 3">
    <name type="scientific">Trichophyton tonsurans (strain CBS 112818)</name>
    <name type="common">Scalp ringworm fungus</name>
    <dbReference type="NCBI Taxonomy" id="647933"/>
    <lineage>
        <taxon>Eukaryota</taxon>
        <taxon>Fungi</taxon>
        <taxon>Dikarya</taxon>
        <taxon>Ascomycota</taxon>
        <taxon>Pezizomycotina</taxon>
        <taxon>Eurotiomycetes</taxon>
        <taxon>Eurotiomycetidae</taxon>
        <taxon>Onygenales</taxon>
        <taxon>Arthrodermataceae</taxon>
        <taxon>Trichophyton</taxon>
    </lineage>
</organism>
<dbReference type="Proteomes" id="UP000009172">
    <property type="component" value="Unassembled WGS sequence"/>
</dbReference>
<accession>F2RPN7</accession>
<dbReference type="AlphaFoldDB" id="F2RPN7"/>
<evidence type="ECO:0000256" key="1">
    <source>
        <dbReference type="SAM" id="MobiDB-lite"/>
    </source>
</evidence>
<name>F2RPN7_TRIT1</name>
<evidence type="ECO:0000313" key="2">
    <source>
        <dbReference type="EMBL" id="EGD93272.1"/>
    </source>
</evidence>